<evidence type="ECO:0000313" key="3">
    <source>
        <dbReference type="Proteomes" id="UP000732619"/>
    </source>
</evidence>
<organism evidence="2 3">
    <name type="scientific">Methanobrevibacter olleyae</name>
    <dbReference type="NCBI Taxonomy" id="294671"/>
    <lineage>
        <taxon>Archaea</taxon>
        <taxon>Methanobacteriati</taxon>
        <taxon>Methanobacteriota</taxon>
        <taxon>Methanomada group</taxon>
        <taxon>Methanobacteria</taxon>
        <taxon>Methanobacteriales</taxon>
        <taxon>Methanobacteriaceae</taxon>
        <taxon>Methanobrevibacter</taxon>
    </lineage>
</organism>
<proteinExistence type="predicted"/>
<comment type="caution">
    <text evidence="2">The sequence shown here is derived from an EMBL/GenBank/DDBJ whole genome shotgun (WGS) entry which is preliminary data.</text>
</comment>
<evidence type="ECO:0000256" key="1">
    <source>
        <dbReference type="SAM" id="Phobius"/>
    </source>
</evidence>
<name>A0A8T3VJN4_METOL</name>
<dbReference type="EMBL" id="SUTG01000003">
    <property type="protein sequence ID" value="MBE6511734.1"/>
    <property type="molecule type" value="Genomic_DNA"/>
</dbReference>
<sequence>MMKDIIKDQWGLLYSSELLLSIILLIFIIGVVANLSDGLNEKMLSEEELESLERIAVESSDYLLNNPGNPENWEEDEGLDNGIVSKNIVPGLAIKKKNVENGEFYSESASDEMIMSNAISYKKFIRIKNNYDSLVDGNLFNDNVMSSMAIYPLNSKIRPIEMGNDFDDDGDKTYDNNIVTVNRTVKCDFYSSFIVYNFNDFELSGDGYIRKEDCNHDSDPSLRDHANDERSFWLCKSFRVYKKSLDEYDYYLISDESVKNTGASFILESLNRTNENRKMLNQELIELNPFLMEDLENSSGEIYSIHFNVPKNRIDDFKTVLVAIPKNMTYDLISNGELKYDYFRVQDVNYILKVQYK</sequence>
<dbReference type="Proteomes" id="UP000732619">
    <property type="component" value="Unassembled WGS sequence"/>
</dbReference>
<dbReference type="AlphaFoldDB" id="A0A8T3VJN4"/>
<accession>A0A8T3VJN4</accession>
<keyword evidence="1" id="KW-1133">Transmembrane helix</keyword>
<keyword evidence="1" id="KW-0812">Transmembrane</keyword>
<feature type="transmembrane region" description="Helical" evidence="1">
    <location>
        <begin position="12"/>
        <end position="33"/>
    </location>
</feature>
<evidence type="ECO:0000313" key="2">
    <source>
        <dbReference type="EMBL" id="MBE6511734.1"/>
    </source>
</evidence>
<keyword evidence="1" id="KW-0472">Membrane</keyword>
<gene>
    <name evidence="2" type="ORF">E7Z75_01095</name>
</gene>
<protein>
    <submittedName>
        <fullName evidence="2">Uncharacterized protein</fullName>
    </submittedName>
</protein>
<reference evidence="2" key="1">
    <citation type="submission" date="2019-04" db="EMBL/GenBank/DDBJ databases">
        <title>Evolution of Biomass-Degrading Anaerobic Consortia Revealed by Metagenomics.</title>
        <authorList>
            <person name="Peng X."/>
        </authorList>
    </citation>
    <scope>NUCLEOTIDE SEQUENCE</scope>
    <source>
        <strain evidence="2">SIG14</strain>
    </source>
</reference>